<dbReference type="InterPro" id="IPR011083">
    <property type="entry name" value="Phage_tail_collar_dom"/>
</dbReference>
<proteinExistence type="predicted"/>
<dbReference type="RefSeq" id="WP_376865180.1">
    <property type="nucleotide sequence ID" value="NZ_JBHRYB010000005.1"/>
</dbReference>
<dbReference type="InterPro" id="IPR037053">
    <property type="entry name" value="Phage_tail_collar_dom_sf"/>
</dbReference>
<evidence type="ECO:0000259" key="1">
    <source>
        <dbReference type="Pfam" id="PF07484"/>
    </source>
</evidence>
<dbReference type="SUPFAM" id="SSF88874">
    <property type="entry name" value="Receptor-binding domain of short tail fibre protein gp12"/>
    <property type="match status" value="1"/>
</dbReference>
<name>A0ABV7VR76_9GAMM</name>
<accession>A0ABV7VR76</accession>
<sequence length="178" mass="19335">MATPYISEIKIFMFDWPPRSWALCDGQSIPITQNQSLYSLLGTAYGGNNQTAFNLPDLRGRTPVHLGQNNSYSYTRGQRGGLETVTLSPDQLAPHTHTVTAALDNGEFDPSYDGAYFSSCIDGKTDEAASVYRSATNLINLNDATVSHTGGSQPHNNLQPSLVLSFCMALQGIYPGRN</sequence>
<dbReference type="EMBL" id="JBHRYB010000005">
    <property type="protein sequence ID" value="MFC3679478.1"/>
    <property type="molecule type" value="Genomic_DNA"/>
</dbReference>
<gene>
    <name evidence="2" type="ORF">ACFOMG_05045</name>
</gene>
<keyword evidence="3" id="KW-1185">Reference proteome</keyword>
<dbReference type="Proteomes" id="UP001595722">
    <property type="component" value="Unassembled WGS sequence"/>
</dbReference>
<dbReference type="Pfam" id="PF07484">
    <property type="entry name" value="Collar"/>
    <property type="match status" value="1"/>
</dbReference>
<evidence type="ECO:0000313" key="2">
    <source>
        <dbReference type="EMBL" id="MFC3679478.1"/>
    </source>
</evidence>
<reference evidence="3" key="1">
    <citation type="journal article" date="2019" name="Int. J. Syst. Evol. Microbiol.">
        <title>The Global Catalogue of Microorganisms (GCM) 10K type strain sequencing project: providing services to taxonomists for standard genome sequencing and annotation.</title>
        <authorList>
            <consortium name="The Broad Institute Genomics Platform"/>
            <consortium name="The Broad Institute Genome Sequencing Center for Infectious Disease"/>
            <person name="Wu L."/>
            <person name="Ma J."/>
        </authorList>
    </citation>
    <scope>NUCLEOTIDE SEQUENCE [LARGE SCALE GENOMIC DNA]</scope>
    <source>
        <strain evidence="3">KCTC 42424</strain>
    </source>
</reference>
<dbReference type="Gene3D" id="3.90.1340.10">
    <property type="entry name" value="Phage tail collar domain"/>
    <property type="match status" value="1"/>
</dbReference>
<comment type="caution">
    <text evidence="2">The sequence shown here is derived from an EMBL/GenBank/DDBJ whole genome shotgun (WGS) entry which is preliminary data.</text>
</comment>
<evidence type="ECO:0000313" key="3">
    <source>
        <dbReference type="Proteomes" id="UP001595722"/>
    </source>
</evidence>
<protein>
    <submittedName>
        <fullName evidence="2">Phage tail protein</fullName>
    </submittedName>
</protein>
<feature type="domain" description="Phage tail collar" evidence="1">
    <location>
        <begin position="8"/>
        <end position="63"/>
    </location>
</feature>
<organism evidence="2 3">
    <name type="scientific">Bacterioplanoides pacificum</name>
    <dbReference type="NCBI Taxonomy" id="1171596"/>
    <lineage>
        <taxon>Bacteria</taxon>
        <taxon>Pseudomonadati</taxon>
        <taxon>Pseudomonadota</taxon>
        <taxon>Gammaproteobacteria</taxon>
        <taxon>Oceanospirillales</taxon>
        <taxon>Oceanospirillaceae</taxon>
        <taxon>Bacterioplanoides</taxon>
    </lineage>
</organism>